<feature type="transmembrane region" description="Helical" evidence="7">
    <location>
        <begin position="255"/>
        <end position="273"/>
    </location>
</feature>
<dbReference type="Proteomes" id="UP000051931">
    <property type="component" value="Unassembled WGS sequence"/>
</dbReference>
<evidence type="ECO:0000259" key="8">
    <source>
        <dbReference type="PROSITE" id="PS50850"/>
    </source>
</evidence>
<dbReference type="GO" id="GO:0005886">
    <property type="term" value="C:plasma membrane"/>
    <property type="evidence" value="ECO:0007669"/>
    <property type="project" value="UniProtKB-SubCell"/>
</dbReference>
<feature type="transmembrane region" description="Helical" evidence="7">
    <location>
        <begin position="341"/>
        <end position="368"/>
    </location>
</feature>
<proteinExistence type="predicted"/>
<dbReference type="InterPro" id="IPR020846">
    <property type="entry name" value="MFS_dom"/>
</dbReference>
<feature type="domain" description="Major facilitator superfamily (MFS) profile" evidence="8">
    <location>
        <begin position="1"/>
        <end position="398"/>
    </location>
</feature>
<dbReference type="PANTHER" id="PTHR23513">
    <property type="entry name" value="INTEGRAL MEMBRANE EFFLUX PROTEIN-RELATED"/>
    <property type="match status" value="1"/>
</dbReference>
<feature type="transmembrane region" description="Helical" evidence="7">
    <location>
        <begin position="285"/>
        <end position="304"/>
    </location>
</feature>
<keyword evidence="6 7" id="KW-0472">Membrane</keyword>
<feature type="transmembrane region" description="Helical" evidence="7">
    <location>
        <begin position="72"/>
        <end position="89"/>
    </location>
</feature>
<evidence type="ECO:0000256" key="6">
    <source>
        <dbReference type="ARBA" id="ARBA00023136"/>
    </source>
</evidence>
<evidence type="ECO:0000256" key="7">
    <source>
        <dbReference type="SAM" id="Phobius"/>
    </source>
</evidence>
<dbReference type="OrthoDB" id="9775268at2"/>
<evidence type="ECO:0000313" key="10">
    <source>
        <dbReference type="Proteomes" id="UP000051931"/>
    </source>
</evidence>
<evidence type="ECO:0000256" key="5">
    <source>
        <dbReference type="ARBA" id="ARBA00022989"/>
    </source>
</evidence>
<dbReference type="EMBL" id="AZFB01000012">
    <property type="protein sequence ID" value="KRL62167.1"/>
    <property type="molecule type" value="Genomic_DNA"/>
</dbReference>
<dbReference type="GO" id="GO:0022857">
    <property type="term" value="F:transmembrane transporter activity"/>
    <property type="evidence" value="ECO:0007669"/>
    <property type="project" value="InterPro"/>
</dbReference>
<feature type="transmembrane region" description="Helical" evidence="7">
    <location>
        <begin position="222"/>
        <end position="243"/>
    </location>
</feature>
<dbReference type="PANTHER" id="PTHR23513:SF11">
    <property type="entry name" value="STAPHYLOFERRIN A TRANSPORTER"/>
    <property type="match status" value="1"/>
</dbReference>
<dbReference type="RefSeq" id="WP_027825231.1">
    <property type="nucleotide sequence ID" value="NZ_AUEI01000012.1"/>
</dbReference>
<protein>
    <submittedName>
        <fullName evidence="9">Abc transporter membrane-spanning permease-macrolide efflux</fullName>
    </submittedName>
</protein>
<keyword evidence="5 7" id="KW-1133">Transmembrane helix</keyword>
<keyword evidence="4 7" id="KW-0812">Transmembrane</keyword>
<dbReference type="AlphaFoldDB" id="A0A0R1RZ08"/>
<comment type="caution">
    <text evidence="9">The sequence shown here is derived from an EMBL/GenBank/DDBJ whole genome shotgun (WGS) entry which is preliminary data.</text>
</comment>
<keyword evidence="10" id="KW-1185">Reference proteome</keyword>
<feature type="transmembrane region" description="Helical" evidence="7">
    <location>
        <begin position="164"/>
        <end position="184"/>
    </location>
</feature>
<accession>A0A0R1RZ08</accession>
<sequence length="408" mass="45565">MKKYNYIKLIISRLLDQVGNVTYDYANSVWIASMGTIGHKYLGIYQFSETIISIIFNPIAGALADRTNRKKILLVTDFISALICILVSLIGNNQVLLYCIIIANILLAITYSFSSTAFKSIVPQALKSDKVLSFNSSVETLLQILSVLSPIFTYFIYYTFGIRVALLVNGFSFAGSFLAILTIMEDVEIKDKSEKLTVKKSISKLFNDIKDGLKYIISNRELFELLILSAAVNFFLSFYNFLLPFSNVLFKNQEVYSKLLFYGAIGAILGAFLSKFTSNTRKTLLLLLCFSGIGIMCIAVPIIFSTPMLIAYIGNLIFMFFLTAYNIHFVSRIQENVADEYLGRVFSTVFTIAILFMPLGTATITLIPSAVNCYTFLVVGSAITIMSLIMLSLKNKDNTLKQVNSNKS</sequence>
<dbReference type="PATRIC" id="fig|1122152.4.peg.372"/>
<evidence type="ECO:0000313" key="9">
    <source>
        <dbReference type="EMBL" id="KRL62167.1"/>
    </source>
</evidence>
<dbReference type="Pfam" id="PF07690">
    <property type="entry name" value="MFS_1"/>
    <property type="match status" value="1"/>
</dbReference>
<gene>
    <name evidence="9" type="ORF">FC23_GL000366</name>
</gene>
<keyword evidence="2" id="KW-0813">Transport</keyword>
<dbReference type="InterPro" id="IPR036259">
    <property type="entry name" value="MFS_trans_sf"/>
</dbReference>
<evidence type="ECO:0000256" key="2">
    <source>
        <dbReference type="ARBA" id="ARBA00022448"/>
    </source>
</evidence>
<dbReference type="eggNOG" id="COG2814">
    <property type="taxonomic scope" value="Bacteria"/>
</dbReference>
<dbReference type="InterPro" id="IPR011701">
    <property type="entry name" value="MFS"/>
</dbReference>
<feature type="transmembrane region" description="Helical" evidence="7">
    <location>
        <begin position="95"/>
        <end position="118"/>
    </location>
</feature>
<dbReference type="Gene3D" id="1.20.1250.20">
    <property type="entry name" value="MFS general substrate transporter like domains"/>
    <property type="match status" value="1"/>
</dbReference>
<comment type="subcellular location">
    <subcellularLocation>
        <location evidence="1">Cell membrane</location>
        <topology evidence="1">Multi-pass membrane protein</topology>
    </subcellularLocation>
</comment>
<dbReference type="PROSITE" id="PS50850">
    <property type="entry name" value="MFS"/>
    <property type="match status" value="1"/>
</dbReference>
<dbReference type="CDD" id="cd06173">
    <property type="entry name" value="MFS_MefA_like"/>
    <property type="match status" value="1"/>
</dbReference>
<keyword evidence="3" id="KW-1003">Cell membrane</keyword>
<dbReference type="SUPFAM" id="SSF103473">
    <property type="entry name" value="MFS general substrate transporter"/>
    <property type="match status" value="1"/>
</dbReference>
<name>A0A0R1RZ08_9LACO</name>
<reference evidence="9 10" key="1">
    <citation type="journal article" date="2015" name="Genome Announc.">
        <title>Expanding the biotechnology potential of lactobacilli through comparative genomics of 213 strains and associated genera.</title>
        <authorList>
            <person name="Sun Z."/>
            <person name="Harris H.M."/>
            <person name="McCann A."/>
            <person name="Guo C."/>
            <person name="Argimon S."/>
            <person name="Zhang W."/>
            <person name="Yang X."/>
            <person name="Jeffery I.B."/>
            <person name="Cooney J.C."/>
            <person name="Kagawa T.F."/>
            <person name="Liu W."/>
            <person name="Song Y."/>
            <person name="Salvetti E."/>
            <person name="Wrobel A."/>
            <person name="Rasinkangas P."/>
            <person name="Parkhill J."/>
            <person name="Rea M.C."/>
            <person name="O'Sullivan O."/>
            <person name="Ritari J."/>
            <person name="Douillard F.P."/>
            <person name="Paul Ross R."/>
            <person name="Yang R."/>
            <person name="Briner A.E."/>
            <person name="Felis G.E."/>
            <person name="de Vos W.M."/>
            <person name="Barrangou R."/>
            <person name="Klaenhammer T.R."/>
            <person name="Caufield P.W."/>
            <person name="Cui Y."/>
            <person name="Zhang H."/>
            <person name="O'Toole P.W."/>
        </authorList>
    </citation>
    <scope>NUCLEOTIDE SEQUENCE [LARGE SCALE GENOMIC DNA]</scope>
    <source>
        <strain evidence="9 10">DSM 15354</strain>
    </source>
</reference>
<evidence type="ECO:0000256" key="3">
    <source>
        <dbReference type="ARBA" id="ARBA00022475"/>
    </source>
</evidence>
<evidence type="ECO:0000256" key="4">
    <source>
        <dbReference type="ARBA" id="ARBA00022692"/>
    </source>
</evidence>
<organism evidence="9 10">
    <name type="scientific">Lactobacillus psittaci DSM 15354</name>
    <dbReference type="NCBI Taxonomy" id="1122152"/>
    <lineage>
        <taxon>Bacteria</taxon>
        <taxon>Bacillati</taxon>
        <taxon>Bacillota</taxon>
        <taxon>Bacilli</taxon>
        <taxon>Lactobacillales</taxon>
        <taxon>Lactobacillaceae</taxon>
        <taxon>Lactobacillus</taxon>
    </lineage>
</organism>
<evidence type="ECO:0000256" key="1">
    <source>
        <dbReference type="ARBA" id="ARBA00004651"/>
    </source>
</evidence>
<feature type="transmembrane region" description="Helical" evidence="7">
    <location>
        <begin position="310"/>
        <end position="329"/>
    </location>
</feature>
<dbReference type="STRING" id="1122152.GCA_000425905_01284"/>
<feature type="transmembrane region" description="Helical" evidence="7">
    <location>
        <begin position="374"/>
        <end position="393"/>
    </location>
</feature>